<dbReference type="Gene3D" id="3.40.50.880">
    <property type="match status" value="1"/>
</dbReference>
<evidence type="ECO:0000256" key="1">
    <source>
        <dbReference type="ARBA" id="ARBA00001946"/>
    </source>
</evidence>
<accession>A0A5K7Z8F9</accession>
<dbReference type="HAMAP" id="MF_00027">
    <property type="entry name" value="CobB_CbiA"/>
    <property type="match status" value="1"/>
</dbReference>
<dbReference type="InterPro" id="IPR004484">
    <property type="entry name" value="CbiA/CobB_synth"/>
</dbReference>
<keyword evidence="3 8" id="KW-0436">Ligase</keyword>
<evidence type="ECO:0000259" key="9">
    <source>
        <dbReference type="Pfam" id="PF01656"/>
    </source>
</evidence>
<evidence type="ECO:0000256" key="6">
    <source>
        <dbReference type="ARBA" id="ARBA00022842"/>
    </source>
</evidence>
<dbReference type="PANTHER" id="PTHR43873:SF1">
    <property type="entry name" value="COBYRINATE A,C-DIAMIDE SYNTHASE"/>
    <property type="match status" value="1"/>
</dbReference>
<dbReference type="Proteomes" id="UP000427769">
    <property type="component" value="Chromosome"/>
</dbReference>
<dbReference type="InterPro" id="IPR029062">
    <property type="entry name" value="Class_I_gatase-like"/>
</dbReference>
<gene>
    <name evidence="8 11" type="primary">cbiA</name>
    <name evidence="11" type="ORF">DSCW_33980</name>
</gene>
<dbReference type="SUPFAM" id="SSF52317">
    <property type="entry name" value="Class I glutamine amidotransferase-like"/>
    <property type="match status" value="1"/>
</dbReference>
<dbReference type="PANTHER" id="PTHR43873">
    <property type="entry name" value="COBYRINATE A,C-DIAMIDE SYNTHASE"/>
    <property type="match status" value="1"/>
</dbReference>
<dbReference type="NCBIfam" id="TIGR00379">
    <property type="entry name" value="cobB"/>
    <property type="match status" value="1"/>
</dbReference>
<dbReference type="NCBIfam" id="NF002204">
    <property type="entry name" value="PRK01077.1"/>
    <property type="match status" value="1"/>
</dbReference>
<dbReference type="Pfam" id="PF07685">
    <property type="entry name" value="GATase_3"/>
    <property type="match status" value="1"/>
</dbReference>
<dbReference type="GO" id="GO:0005524">
    <property type="term" value="F:ATP binding"/>
    <property type="evidence" value="ECO:0007669"/>
    <property type="project" value="UniProtKB-UniRule"/>
</dbReference>
<proteinExistence type="inferred from homology"/>
<evidence type="ECO:0000256" key="8">
    <source>
        <dbReference type="HAMAP-Rule" id="MF_00027"/>
    </source>
</evidence>
<comment type="function">
    <text evidence="8">Catalyzes the ATP-dependent amidation of the two carboxylate groups at positions a and c of cobyrinate, using either L-glutamine or ammonia as the nitrogen source.</text>
</comment>
<dbReference type="AlphaFoldDB" id="A0A5K7Z8F9"/>
<dbReference type="Gene3D" id="3.40.50.300">
    <property type="entry name" value="P-loop containing nucleotide triphosphate hydrolases"/>
    <property type="match status" value="1"/>
</dbReference>
<evidence type="ECO:0000256" key="2">
    <source>
        <dbReference type="ARBA" id="ARBA00022573"/>
    </source>
</evidence>
<feature type="domain" description="CobB/CobQ-like glutamine amidotransferase" evidence="10">
    <location>
        <begin position="231"/>
        <end position="424"/>
    </location>
</feature>
<keyword evidence="2 8" id="KW-0169">Cobalamin biosynthesis</keyword>
<feature type="domain" description="CobQ/CobB/MinD/ParA nucleotide binding" evidence="9">
    <location>
        <begin position="1"/>
        <end position="168"/>
    </location>
</feature>
<reference evidence="11 12" key="1">
    <citation type="submission" date="2019-11" db="EMBL/GenBank/DDBJ databases">
        <title>Comparative genomics of hydrocarbon-degrading Desulfosarcina strains.</title>
        <authorList>
            <person name="Watanabe M."/>
            <person name="Kojima H."/>
            <person name="Fukui M."/>
        </authorList>
    </citation>
    <scope>NUCLEOTIDE SEQUENCE [LARGE SCALE GENOMIC DNA]</scope>
    <source>
        <strain evidence="11 12">PP31</strain>
    </source>
</reference>
<dbReference type="GO" id="GO:0042242">
    <property type="term" value="F:cobyrinic acid a,c-diamide synthase activity"/>
    <property type="evidence" value="ECO:0007669"/>
    <property type="project" value="UniProtKB-UniRule"/>
</dbReference>
<evidence type="ECO:0000256" key="3">
    <source>
        <dbReference type="ARBA" id="ARBA00022598"/>
    </source>
</evidence>
<keyword evidence="5 8" id="KW-0067">ATP-binding</keyword>
<dbReference type="PROSITE" id="PS51274">
    <property type="entry name" value="GATASE_COBBQ"/>
    <property type="match status" value="1"/>
</dbReference>
<comment type="catalytic activity">
    <reaction evidence="8">
        <text>cob(II)yrinate + 2 L-glutamine + 2 ATP + 2 H2O = cob(II)yrinate a,c diamide + 2 L-glutamate + 2 ADP + 2 phosphate + 2 H(+)</text>
        <dbReference type="Rhea" id="RHEA:26289"/>
        <dbReference type="ChEBI" id="CHEBI:15377"/>
        <dbReference type="ChEBI" id="CHEBI:15378"/>
        <dbReference type="ChEBI" id="CHEBI:29985"/>
        <dbReference type="ChEBI" id="CHEBI:30616"/>
        <dbReference type="ChEBI" id="CHEBI:43474"/>
        <dbReference type="ChEBI" id="CHEBI:58359"/>
        <dbReference type="ChEBI" id="CHEBI:58537"/>
        <dbReference type="ChEBI" id="CHEBI:58894"/>
        <dbReference type="ChEBI" id="CHEBI:456216"/>
        <dbReference type="EC" id="6.3.5.11"/>
    </reaction>
</comment>
<keyword evidence="7 8" id="KW-0315">Glutamine amidotransferase</keyword>
<comment type="domain">
    <text evidence="8">Comprises of two domains. The C-terminal domain contains the binding site for glutamine and catalyzes the hydrolysis of this substrate to glutamate and ammonia. The N-terminal domain is anticipated to bind ATP and cobyrinate and catalyzes the ultimate synthesis of the diamide product. The ammonia produced via the glutaminase domain is probably translocated to the adjacent domain via a molecular tunnel, where it reacts with an activated intermediate.</text>
</comment>
<dbReference type="InterPro" id="IPR011698">
    <property type="entry name" value="GATase_3"/>
</dbReference>
<organism evidence="11 12">
    <name type="scientific">Desulfosarcina widdelii</name>
    <dbReference type="NCBI Taxonomy" id="947919"/>
    <lineage>
        <taxon>Bacteria</taxon>
        <taxon>Pseudomonadati</taxon>
        <taxon>Thermodesulfobacteriota</taxon>
        <taxon>Desulfobacteria</taxon>
        <taxon>Desulfobacterales</taxon>
        <taxon>Desulfosarcinaceae</taxon>
        <taxon>Desulfosarcina</taxon>
    </lineage>
</organism>
<evidence type="ECO:0000313" key="12">
    <source>
        <dbReference type="Proteomes" id="UP000427769"/>
    </source>
</evidence>
<dbReference type="GO" id="GO:0009236">
    <property type="term" value="P:cobalamin biosynthetic process"/>
    <property type="evidence" value="ECO:0007669"/>
    <property type="project" value="UniProtKB-UniRule"/>
</dbReference>
<evidence type="ECO:0000259" key="10">
    <source>
        <dbReference type="Pfam" id="PF07685"/>
    </source>
</evidence>
<dbReference type="CDD" id="cd03130">
    <property type="entry name" value="GATase1_CobB"/>
    <property type="match status" value="1"/>
</dbReference>
<keyword evidence="6 8" id="KW-0460">Magnesium</keyword>
<dbReference type="InterPro" id="IPR027417">
    <property type="entry name" value="P-loop_NTPase"/>
</dbReference>
<keyword evidence="4 8" id="KW-0547">Nucleotide-binding</keyword>
<comment type="similarity">
    <text evidence="8">Belongs to the CobB/CbiA family.</text>
</comment>
<dbReference type="EMBL" id="AP021875">
    <property type="protein sequence ID" value="BBO75981.1"/>
    <property type="molecule type" value="Genomic_DNA"/>
</dbReference>
<dbReference type="Pfam" id="PF01656">
    <property type="entry name" value="CbiA"/>
    <property type="match status" value="1"/>
</dbReference>
<dbReference type="InterPro" id="IPR002586">
    <property type="entry name" value="CobQ/CobB/MinD/ParA_Nub-bd_dom"/>
</dbReference>
<keyword evidence="12" id="KW-1185">Reference proteome</keyword>
<evidence type="ECO:0000256" key="5">
    <source>
        <dbReference type="ARBA" id="ARBA00022840"/>
    </source>
</evidence>
<evidence type="ECO:0000256" key="7">
    <source>
        <dbReference type="ARBA" id="ARBA00022962"/>
    </source>
</evidence>
<dbReference type="EC" id="6.3.5.11" evidence="8"/>
<dbReference type="UniPathway" id="UPA00148">
    <property type="reaction ID" value="UER00231"/>
</dbReference>
<comment type="miscellaneous">
    <text evidence="8">The a and c carboxylates of cobyrinate are activated for nucleophilic attack via formation of a phosphorylated intermediate by ATP. CbiA catalyzes first the amidation of the c-carboxylate, and then that of the a-carboxylate.</text>
</comment>
<feature type="active site" description="Nucleophile" evidence="8">
    <location>
        <position position="313"/>
    </location>
</feature>
<dbReference type="CDD" id="cd05388">
    <property type="entry name" value="CobB_N"/>
    <property type="match status" value="1"/>
</dbReference>
<feature type="site" description="Increases nucleophilicity of active site Cys" evidence="8">
    <location>
        <position position="419"/>
    </location>
</feature>
<comment type="pathway">
    <text evidence="8">Cofactor biosynthesis; adenosylcobalamin biosynthesis; cob(II)yrinate a,c-diamide from sirohydrochlorin (anaerobic route): step 10/10.</text>
</comment>
<comment type="cofactor">
    <cofactor evidence="1 8">
        <name>Mg(2+)</name>
        <dbReference type="ChEBI" id="CHEBI:18420"/>
    </cofactor>
</comment>
<dbReference type="KEGG" id="dwd:DSCW_33980"/>
<evidence type="ECO:0000256" key="4">
    <source>
        <dbReference type="ARBA" id="ARBA00022741"/>
    </source>
</evidence>
<evidence type="ECO:0000313" key="11">
    <source>
        <dbReference type="EMBL" id="BBO75981.1"/>
    </source>
</evidence>
<dbReference type="SUPFAM" id="SSF52540">
    <property type="entry name" value="P-loop containing nucleoside triphosphate hydrolases"/>
    <property type="match status" value="1"/>
</dbReference>
<protein>
    <recommendedName>
        <fullName evidence="8">Cobyrinate a,c-diamide synthase</fullName>
        <ecNumber evidence="8">6.3.5.11</ecNumber>
    </recommendedName>
    <alternativeName>
        <fullName evidence="8">Cobyrinic acid a,c-diamide synthetase</fullName>
    </alternativeName>
</protein>
<name>A0A5K7Z8F9_9BACT</name>
<sequence length="450" mass="50234">MAALRRRGLAVAPFKVGPDFIDPGHHTVVAGRESRNLDGWMLDRAANQAIFQRHTQGCDVAVVEGVMGLFDGFSGTDEAGSTAQMAKWLDLPVLLVVNAASMARSAAALVQGFERFDPGLRFAGLVFNNLGSDTHLRYLKDAVDACVKMPLMGGLLRNDQLEMPERHLGLTTADDRPLTEKQLDRLADHIEAGLELDRLLETLPEIRAAGERPLPADRLSVDRAAPVRARLGIARDRAFCFYYTDNLDLLAAAGLELVPFSPLEDRHLPEDLDGIYIGGGYPELHAERLSQNQGMREAIYRSSRKGMPIYAECGGFMYLCRDLRDTENRVHPMCNCFAFRSRMHTRLRTLGYREVCFERDSILGKTGQVVRGHEFHYSDLDDADSDRETISVYSAASRRNDGRKSKGYLVNRTLGSYIHLHFQSLPACARSFADACRKYRKSRRAADEAP</sequence>